<protein>
    <submittedName>
        <fullName evidence="1">Uncharacterized protein</fullName>
    </submittedName>
</protein>
<keyword evidence="2" id="KW-1185">Reference proteome</keyword>
<reference evidence="2" key="1">
    <citation type="journal article" date="2019" name="Int. J. Syst. Evol. Microbiol.">
        <title>The Global Catalogue of Microorganisms (GCM) 10K type strain sequencing project: providing services to taxonomists for standard genome sequencing and annotation.</title>
        <authorList>
            <consortium name="The Broad Institute Genomics Platform"/>
            <consortium name="The Broad Institute Genome Sequencing Center for Infectious Disease"/>
            <person name="Wu L."/>
            <person name="Ma J."/>
        </authorList>
    </citation>
    <scope>NUCLEOTIDE SEQUENCE [LARGE SCALE GENOMIC DNA]</scope>
    <source>
        <strain evidence="2">JCM 17712</strain>
    </source>
</reference>
<evidence type="ECO:0000313" key="2">
    <source>
        <dbReference type="Proteomes" id="UP001500864"/>
    </source>
</evidence>
<accession>A0ABP9N3F6</accession>
<name>A0ABP9N3F6_9HYPH</name>
<dbReference type="Proteomes" id="UP001500864">
    <property type="component" value="Unassembled WGS sequence"/>
</dbReference>
<evidence type="ECO:0000313" key="1">
    <source>
        <dbReference type="EMBL" id="GAA5108631.1"/>
    </source>
</evidence>
<organism evidence="1 2">
    <name type="scientific">Bartonella jaculi</name>
    <dbReference type="NCBI Taxonomy" id="686226"/>
    <lineage>
        <taxon>Bacteria</taxon>
        <taxon>Pseudomonadati</taxon>
        <taxon>Pseudomonadota</taxon>
        <taxon>Alphaproteobacteria</taxon>
        <taxon>Hyphomicrobiales</taxon>
        <taxon>Bartonellaceae</taxon>
        <taxon>Bartonella</taxon>
    </lineage>
</organism>
<sequence length="103" mass="11781">MISEPREKDKTNRIGSLVKDAFRRPLKGFLDPKNQRFVNPLIKRGSEIMILVSVPESLRGRQPLNEKQDKTVSLLVVQLSEITFIGKQVFLVVYATTDRELKA</sequence>
<proteinExistence type="predicted"/>
<comment type="caution">
    <text evidence="1">The sequence shown here is derived from an EMBL/GenBank/DDBJ whole genome shotgun (WGS) entry which is preliminary data.</text>
</comment>
<dbReference type="EMBL" id="BAABIZ010000011">
    <property type="protein sequence ID" value="GAA5108631.1"/>
    <property type="molecule type" value="Genomic_DNA"/>
</dbReference>
<gene>
    <name evidence="1" type="ORF">GCM10023261_11010</name>
</gene>